<dbReference type="OrthoDB" id="141058at2"/>
<dbReference type="Proteomes" id="UP000054010">
    <property type="component" value="Unassembled WGS sequence"/>
</dbReference>
<sequence length="235" mass="24572">MFAYSGFPKGSDKVIIPLIQQANGTPMTGSGISIQNVGDVTAIVDVTFGANLINNGYVPTPQTYTIDAGKSQVILLLSSNTAQRYVGSARIQTRATNQQVVVVVNQASSANGSAYEGLDENTATPQVSLPLLMAKNSNVSSGFQCTNIGSVDTEITVTYSPNVINNGFNPTPFVTSSLIPSNGSVNVLQGSFSSRYVGSAKVTTNPPSNIVCVVNQLNPSTTAGDDFKTYVGVNY</sequence>
<dbReference type="EMBL" id="ADVR01000141">
    <property type="protein sequence ID" value="EFO78958.1"/>
    <property type="molecule type" value="Genomic_DNA"/>
</dbReference>
<name>E1IIQ2_9CHLR</name>
<evidence type="ECO:0000313" key="1">
    <source>
        <dbReference type="EMBL" id="EFO78958.1"/>
    </source>
</evidence>
<proteinExistence type="predicted"/>
<dbReference type="AlphaFoldDB" id="E1IIQ2"/>
<evidence type="ECO:0000313" key="2">
    <source>
        <dbReference type="Proteomes" id="UP000054010"/>
    </source>
</evidence>
<organism evidence="1 2">
    <name type="scientific">Oscillochloris trichoides DG-6</name>
    <dbReference type="NCBI Taxonomy" id="765420"/>
    <lineage>
        <taxon>Bacteria</taxon>
        <taxon>Bacillati</taxon>
        <taxon>Chloroflexota</taxon>
        <taxon>Chloroflexia</taxon>
        <taxon>Chloroflexales</taxon>
        <taxon>Chloroflexineae</taxon>
        <taxon>Oscillochloridaceae</taxon>
        <taxon>Oscillochloris</taxon>
    </lineage>
</organism>
<dbReference type="HOGENOM" id="CLU_1179286_0_0_0"/>
<gene>
    <name evidence="1" type="ORF">OSCT_3203</name>
</gene>
<accession>E1IIQ2</accession>
<keyword evidence="2" id="KW-1185">Reference proteome</keyword>
<protein>
    <submittedName>
        <fullName evidence="1">Uncharacterized protein</fullName>
    </submittedName>
</protein>
<reference evidence="1 2" key="1">
    <citation type="journal article" date="2011" name="J. Bacteriol.">
        <title>Draft genome sequence of the anoxygenic filamentous phototrophic bacterium Oscillochloris trichoides subsp. DG-6.</title>
        <authorList>
            <person name="Kuznetsov B.B."/>
            <person name="Ivanovsky R.N."/>
            <person name="Keppen O.I."/>
            <person name="Sukhacheva M.V."/>
            <person name="Bumazhkin B.K."/>
            <person name="Patutina E.O."/>
            <person name="Beletsky A.V."/>
            <person name="Mardanov A.V."/>
            <person name="Baslerov R.V."/>
            <person name="Panteleeva A.N."/>
            <person name="Kolganova T.V."/>
            <person name="Ravin N.V."/>
            <person name="Skryabin K.G."/>
        </authorList>
    </citation>
    <scope>NUCLEOTIDE SEQUENCE [LARGE SCALE GENOMIC DNA]</scope>
    <source>
        <strain evidence="1 2">DG-6</strain>
    </source>
</reference>
<comment type="caution">
    <text evidence="1">The sequence shown here is derived from an EMBL/GenBank/DDBJ whole genome shotgun (WGS) entry which is preliminary data.</text>
</comment>